<accession>A0A813BN43</accession>
<dbReference type="Proteomes" id="UP000601435">
    <property type="component" value="Unassembled WGS sequence"/>
</dbReference>
<dbReference type="EMBL" id="CAJNJA010074275">
    <property type="protein sequence ID" value="CAE7911907.1"/>
    <property type="molecule type" value="Genomic_DNA"/>
</dbReference>
<reference evidence="2" key="1">
    <citation type="submission" date="2021-02" db="EMBL/GenBank/DDBJ databases">
        <authorList>
            <person name="Dougan E. K."/>
            <person name="Rhodes N."/>
            <person name="Thang M."/>
            <person name="Chan C."/>
        </authorList>
    </citation>
    <scope>NUCLEOTIDE SEQUENCE</scope>
</reference>
<gene>
    <name evidence="2" type="ORF">SNEC2469_LOCUS31109</name>
</gene>
<keyword evidence="3" id="KW-1185">Reference proteome</keyword>
<protein>
    <recommendedName>
        <fullName evidence="1">Calcineurin-like phosphoesterase domain-containing protein</fullName>
    </recommendedName>
</protein>
<dbReference type="PANTHER" id="PTHR46546:SF4">
    <property type="entry name" value="SHEWANELLA-LIKE PROTEIN PHOSPHATASE 1"/>
    <property type="match status" value="1"/>
</dbReference>
<name>A0A813BN43_9DINO</name>
<dbReference type="Pfam" id="PF00149">
    <property type="entry name" value="Metallophos"/>
    <property type="match status" value="1"/>
</dbReference>
<dbReference type="GO" id="GO:0016787">
    <property type="term" value="F:hydrolase activity"/>
    <property type="evidence" value="ECO:0007669"/>
    <property type="project" value="InterPro"/>
</dbReference>
<evidence type="ECO:0000259" key="1">
    <source>
        <dbReference type="Pfam" id="PF00149"/>
    </source>
</evidence>
<dbReference type="SUPFAM" id="SSF56300">
    <property type="entry name" value="Metallo-dependent phosphatases"/>
    <property type="match status" value="1"/>
</dbReference>
<dbReference type="Gene3D" id="3.60.21.10">
    <property type="match status" value="1"/>
</dbReference>
<proteinExistence type="predicted"/>
<dbReference type="InterPro" id="IPR004843">
    <property type="entry name" value="Calcineurin-like_PHP"/>
</dbReference>
<comment type="caution">
    <text evidence="2">The sequence shown here is derived from an EMBL/GenBank/DDBJ whole genome shotgun (WGS) entry which is preliminary data.</text>
</comment>
<dbReference type="PANTHER" id="PTHR46546">
    <property type="entry name" value="SHEWANELLA-LIKE PROTEIN PHOSPHATASE 1"/>
    <property type="match status" value="1"/>
</dbReference>
<dbReference type="AlphaFoldDB" id="A0A813BN43"/>
<dbReference type="InterPro" id="IPR029052">
    <property type="entry name" value="Metallo-depent_PP-like"/>
</dbReference>
<evidence type="ECO:0000313" key="2">
    <source>
        <dbReference type="EMBL" id="CAE7911907.1"/>
    </source>
</evidence>
<feature type="domain" description="Calcineurin-like phosphoesterase" evidence="1">
    <location>
        <begin position="163"/>
        <end position="282"/>
    </location>
</feature>
<organism evidence="2 3">
    <name type="scientific">Symbiodinium necroappetens</name>
    <dbReference type="NCBI Taxonomy" id="1628268"/>
    <lineage>
        <taxon>Eukaryota</taxon>
        <taxon>Sar</taxon>
        <taxon>Alveolata</taxon>
        <taxon>Dinophyceae</taxon>
        <taxon>Suessiales</taxon>
        <taxon>Symbiodiniaceae</taxon>
        <taxon>Symbiodinium</taxon>
    </lineage>
</organism>
<evidence type="ECO:0000313" key="3">
    <source>
        <dbReference type="Proteomes" id="UP000601435"/>
    </source>
</evidence>
<dbReference type="OrthoDB" id="10267127at2759"/>
<sequence length="401" mass="44859">MRRCPICKQNVQQFHQAVDVWGCWLGYRSASTRADALERMAVMANLGLHVFHPEWQNVRPGAMPQGRQYSTTFRMIAMKVFGRDEEITLPVQTCTKVVDVRDALARALGLDPESFLKAGLAMLNVRKTTVARGALAGTGSASLVRNYKDLDIDAGRPSVQEAWIIGDLHGDIQCAEQWVRRTGLVDLDTWMWQGRERTALIFMGDYVDRGPEGLQVLSFVRNLTWSFPKNVLALIGNHDLYFLADSVLPDGAATLMGVPVRDFTFSFIHPEEYLNWVPESAVQADDTSEILPNLLLALQHVYQMRAERQVMMVEGPGQRSLFGWPPFVGNDMLRQRTTQRLSQWQQHLAEGLHSSGLAEWLLERPAMAVVAGTLFVHGGLMPVRDASELVPLAPGSFTCLN</sequence>